<organism evidence="2 3">
    <name type="scientific">Shouchella lehensis G1</name>
    <dbReference type="NCBI Taxonomy" id="1246626"/>
    <lineage>
        <taxon>Bacteria</taxon>
        <taxon>Bacillati</taxon>
        <taxon>Bacillota</taxon>
        <taxon>Bacilli</taxon>
        <taxon>Bacillales</taxon>
        <taxon>Bacillaceae</taxon>
        <taxon>Shouchella</taxon>
    </lineage>
</organism>
<dbReference type="HOGENOM" id="CLU_162718_0_0_9"/>
<accession>A0A060LS51</accession>
<proteinExistence type="predicted"/>
<dbReference type="SUPFAM" id="SSF159888">
    <property type="entry name" value="YdhG-like"/>
    <property type="match status" value="1"/>
</dbReference>
<dbReference type="Pfam" id="PF08818">
    <property type="entry name" value="DUF1801"/>
    <property type="match status" value="1"/>
</dbReference>
<dbReference type="KEGG" id="ble:BleG1_0252"/>
<feature type="domain" description="YdhG-like" evidence="1">
    <location>
        <begin position="16"/>
        <end position="109"/>
    </location>
</feature>
<dbReference type="InterPro" id="IPR014922">
    <property type="entry name" value="YdhG-like"/>
</dbReference>
<dbReference type="Gene3D" id="3.90.1150.200">
    <property type="match status" value="1"/>
</dbReference>
<dbReference type="OrthoDB" id="384795at2"/>
<dbReference type="RefSeq" id="WP_038476216.1">
    <property type="nucleotide sequence ID" value="NZ_CP003923.1"/>
</dbReference>
<dbReference type="Proteomes" id="UP000027142">
    <property type="component" value="Chromosome"/>
</dbReference>
<dbReference type="eggNOG" id="COG5646">
    <property type="taxonomic scope" value="Bacteria"/>
</dbReference>
<sequence>MDHFKDYLASIDHPEHRNRTEEMLTWISVEFPELVPHIKWNTPMFSNQDTFIIGVSTAKHHLSVSPEEAGISRFADEIAQAGYSATKGLFRIPWNKPVDYKLLERMIWFNIEDKKGYKKFWR</sequence>
<evidence type="ECO:0000313" key="3">
    <source>
        <dbReference type="Proteomes" id="UP000027142"/>
    </source>
</evidence>
<name>A0A060LS51_9BACI</name>
<dbReference type="EMBL" id="CP003923">
    <property type="protein sequence ID" value="AIC92860.1"/>
    <property type="molecule type" value="Genomic_DNA"/>
</dbReference>
<dbReference type="PATRIC" id="fig|1246626.3.peg.235"/>
<evidence type="ECO:0000313" key="2">
    <source>
        <dbReference type="EMBL" id="AIC92860.1"/>
    </source>
</evidence>
<protein>
    <recommendedName>
        <fullName evidence="1">YdhG-like domain-containing protein</fullName>
    </recommendedName>
</protein>
<dbReference type="AlphaFoldDB" id="A0A060LS51"/>
<keyword evidence="3" id="KW-1185">Reference proteome</keyword>
<evidence type="ECO:0000259" key="1">
    <source>
        <dbReference type="Pfam" id="PF08818"/>
    </source>
</evidence>
<reference evidence="2 3" key="1">
    <citation type="journal article" date="2014" name="Gene">
        <title>A comparative genomic analysis of the alkalitolerant soil bacterium Bacillus lehensis G1.</title>
        <authorList>
            <person name="Noor Y.M."/>
            <person name="Samsulrizal N.H."/>
            <person name="Jema'on N.A."/>
            <person name="Low K.O."/>
            <person name="Ramli A.N."/>
            <person name="Alias N.I."/>
            <person name="Damis S.I."/>
            <person name="Fuzi S.F."/>
            <person name="Isa M.N."/>
            <person name="Murad A.M."/>
            <person name="Raih M.F."/>
            <person name="Bakar F.D."/>
            <person name="Najimudin N."/>
            <person name="Mahadi N.M."/>
            <person name="Illias R.M."/>
        </authorList>
    </citation>
    <scope>NUCLEOTIDE SEQUENCE [LARGE SCALE GENOMIC DNA]</scope>
    <source>
        <strain evidence="2 3">G1</strain>
    </source>
</reference>
<gene>
    <name evidence="2" type="ORF">BleG1_0252</name>
</gene>